<feature type="domain" description="Contractile injection system tube protein N-terminal" evidence="1">
    <location>
        <begin position="2"/>
        <end position="152"/>
    </location>
</feature>
<evidence type="ECO:0000313" key="2">
    <source>
        <dbReference type="EMBL" id="MBL6445825.1"/>
    </source>
</evidence>
<protein>
    <submittedName>
        <fullName evidence="2">LysM peptidoglycan-binding domain-containing protein</fullName>
    </submittedName>
</protein>
<dbReference type="EMBL" id="JAEUGD010000019">
    <property type="protein sequence ID" value="MBL6445825.1"/>
    <property type="molecule type" value="Genomic_DNA"/>
</dbReference>
<reference evidence="2" key="1">
    <citation type="submission" date="2021-01" db="EMBL/GenBank/DDBJ databases">
        <title>Fulvivirga kasyanovii gen. nov., sp nov., a novel member of the phylum Bacteroidetes isolated from seawater in a mussel farm.</title>
        <authorList>
            <person name="Zhao L.-H."/>
            <person name="Wang Z.-J."/>
        </authorList>
    </citation>
    <scope>NUCLEOTIDE SEQUENCE</scope>
    <source>
        <strain evidence="2">29W222</strain>
    </source>
</reference>
<accession>A0A937FTR7</accession>
<comment type="caution">
    <text evidence="2">The sequence shown here is derived from an EMBL/GenBank/DDBJ whole genome shotgun (WGS) entry which is preliminary data.</text>
</comment>
<dbReference type="Proteomes" id="UP000614216">
    <property type="component" value="Unassembled WGS sequence"/>
</dbReference>
<name>A0A937FTR7_9BACT</name>
<proteinExistence type="predicted"/>
<dbReference type="Pfam" id="PF19266">
    <property type="entry name" value="CIS_tube"/>
    <property type="match status" value="1"/>
</dbReference>
<keyword evidence="3" id="KW-1185">Reference proteome</keyword>
<evidence type="ECO:0000313" key="3">
    <source>
        <dbReference type="Proteomes" id="UP000614216"/>
    </source>
</evidence>
<dbReference type="InterPro" id="IPR045361">
    <property type="entry name" value="CIS_tube_prot_N"/>
</dbReference>
<dbReference type="RefSeq" id="WP_202855375.1">
    <property type="nucleotide sequence ID" value="NZ_JAEUGD010000019.1"/>
</dbReference>
<organism evidence="2 3">
    <name type="scientific">Fulvivirga marina</name>
    <dbReference type="NCBI Taxonomy" id="2494733"/>
    <lineage>
        <taxon>Bacteria</taxon>
        <taxon>Pseudomonadati</taxon>
        <taxon>Bacteroidota</taxon>
        <taxon>Cytophagia</taxon>
        <taxon>Cytophagales</taxon>
        <taxon>Fulvivirgaceae</taxon>
        <taxon>Fulvivirga</taxon>
    </lineage>
</organism>
<evidence type="ECO:0000259" key="1">
    <source>
        <dbReference type="Pfam" id="PF19266"/>
    </source>
</evidence>
<dbReference type="AlphaFoldDB" id="A0A937FTR7"/>
<sequence>MAKLEIKSYKDEKLGTELGSMKLMFNPSTLSLSHSIDYHDEPAPNRSSPEARYKKTEPEILSFEVLFDGSGISQESKETVSEKVETFKELTYYYIGDTHQTPFVNIVWGDINFKGRLKSLDIKHTLFDTEGKVLRSSLSVSFTNTMDLETEAKESDRQSPDLTHVRSVKAGDTLPLLCNEIYGDASMYLKVARINGLTDFRNLQPGTEVTFPPIK</sequence>
<gene>
    <name evidence="2" type="ORF">JMN32_05875</name>
</gene>